<dbReference type="InterPro" id="IPR021099">
    <property type="entry name" value="PORR_domain"/>
</dbReference>
<evidence type="ECO:0000313" key="2">
    <source>
        <dbReference type="EMBL" id="CAK7323929.1"/>
    </source>
</evidence>
<dbReference type="EMBL" id="CAWUPB010000209">
    <property type="protein sequence ID" value="CAK7323929.1"/>
    <property type="molecule type" value="Genomic_DNA"/>
</dbReference>
<protein>
    <recommendedName>
        <fullName evidence="1">PORR domain-containing protein</fullName>
    </recommendedName>
</protein>
<dbReference type="Proteomes" id="UP001314170">
    <property type="component" value="Unassembled WGS sequence"/>
</dbReference>
<evidence type="ECO:0000313" key="3">
    <source>
        <dbReference type="Proteomes" id="UP001314170"/>
    </source>
</evidence>
<organism evidence="2 3">
    <name type="scientific">Dovyalis caffra</name>
    <dbReference type="NCBI Taxonomy" id="77055"/>
    <lineage>
        <taxon>Eukaryota</taxon>
        <taxon>Viridiplantae</taxon>
        <taxon>Streptophyta</taxon>
        <taxon>Embryophyta</taxon>
        <taxon>Tracheophyta</taxon>
        <taxon>Spermatophyta</taxon>
        <taxon>Magnoliopsida</taxon>
        <taxon>eudicotyledons</taxon>
        <taxon>Gunneridae</taxon>
        <taxon>Pentapetalae</taxon>
        <taxon>rosids</taxon>
        <taxon>fabids</taxon>
        <taxon>Malpighiales</taxon>
        <taxon>Salicaceae</taxon>
        <taxon>Flacourtieae</taxon>
        <taxon>Dovyalis</taxon>
    </lineage>
</organism>
<sequence length="411" mass="47208">MHRRSIFYGLQKSSKSCLCHKTDSYALSSPTPFQKSGSIWIQLRQKSSGGRRPKKKIYHRVQDLDRAMDLQKKPSLILKLKSILQSQKHQSLLLRDLEKEVGFVQKWNFMSVIEKYPAIFHVGGGSNSRTPLFVTLTEKAEKIAREEAEARELMEPILVKNLKKLLMLSVDCRVPLEKIEFIENELGLPPDFQNSLIPKYPEFFSIKGSDGKAYLHLENWDSSLAVTSREERLRLEGVPAINPTKRHARISKDGNFFGPFAFKMCFAAGFRPNMGYLEELEKWQRMEFPSPYLNARRFEVADPKARKRVAAVLHELLSLTMEKRMTCSQLDAFHSEYMLPSRLVLCLIKHHGMFYITNKGARGTVFRKDAYDGSNLIEKCPLLSFRDKFVALSGRAPIDSCTVMPSSQFFT</sequence>
<dbReference type="GO" id="GO:0003723">
    <property type="term" value="F:RNA binding"/>
    <property type="evidence" value="ECO:0007669"/>
    <property type="project" value="InterPro"/>
</dbReference>
<proteinExistence type="predicted"/>
<name>A0AAV1QSC7_9ROSI</name>
<reference evidence="2 3" key="1">
    <citation type="submission" date="2024-01" db="EMBL/GenBank/DDBJ databases">
        <authorList>
            <person name="Waweru B."/>
        </authorList>
    </citation>
    <scope>NUCLEOTIDE SEQUENCE [LARGE SCALE GENOMIC DNA]</scope>
</reference>
<keyword evidence="3" id="KW-1185">Reference proteome</keyword>
<dbReference type="AlphaFoldDB" id="A0AAV1QSC7"/>
<gene>
    <name evidence="2" type="ORF">DCAF_LOCUS1559</name>
</gene>
<dbReference type="PANTHER" id="PTHR31476">
    <property type="entry name" value="PROTEIN WHAT'S THIS FACTOR 1 HOMOLOG, CHLOROPLASTIC"/>
    <property type="match status" value="1"/>
</dbReference>
<dbReference type="PANTHER" id="PTHR31476:SF11">
    <property type="entry name" value="UBIQUITIN CARBOXYL-TERMINAL HYDROLASE FAMILY PROTEIN"/>
    <property type="match status" value="1"/>
</dbReference>
<evidence type="ECO:0000259" key="1">
    <source>
        <dbReference type="Pfam" id="PF11955"/>
    </source>
</evidence>
<dbReference type="InterPro" id="IPR045040">
    <property type="entry name" value="PORR_fam"/>
</dbReference>
<comment type="caution">
    <text evidence="2">The sequence shown here is derived from an EMBL/GenBank/DDBJ whole genome shotgun (WGS) entry which is preliminary data.</text>
</comment>
<dbReference type="Pfam" id="PF11955">
    <property type="entry name" value="PORR"/>
    <property type="match status" value="1"/>
</dbReference>
<accession>A0AAV1QSC7</accession>
<feature type="domain" description="PORR" evidence="1">
    <location>
        <begin position="59"/>
        <end position="394"/>
    </location>
</feature>